<feature type="domain" description="Cyclophilin-like" evidence="3">
    <location>
        <begin position="61"/>
        <end position="168"/>
    </location>
</feature>
<keyword evidence="5" id="KW-1185">Reference proteome</keyword>
<gene>
    <name evidence="4" type="ORF">D7Y13_22375</name>
</gene>
<dbReference type="InterPro" id="IPR041183">
    <property type="entry name" value="Cyclophilin-like"/>
</dbReference>
<evidence type="ECO:0000313" key="4">
    <source>
        <dbReference type="EMBL" id="RKI03288.1"/>
    </source>
</evidence>
<dbReference type="Proteomes" id="UP000278907">
    <property type="component" value="Unassembled WGS sequence"/>
</dbReference>
<protein>
    <recommendedName>
        <fullName evidence="3">Cyclophilin-like domain-containing protein</fullName>
    </recommendedName>
</protein>
<dbReference type="PROSITE" id="PS51257">
    <property type="entry name" value="PROKAR_LIPOPROTEIN"/>
    <property type="match status" value="1"/>
</dbReference>
<keyword evidence="2" id="KW-0732">Signal</keyword>
<dbReference type="SUPFAM" id="SSF50891">
    <property type="entry name" value="Cyclophilin-like"/>
    <property type="match status" value="1"/>
</dbReference>
<dbReference type="InterPro" id="IPR029000">
    <property type="entry name" value="Cyclophilin-like_dom_sf"/>
</dbReference>
<dbReference type="Gene3D" id="2.40.100.20">
    <property type="match status" value="1"/>
</dbReference>
<organism evidence="4 5">
    <name type="scientific">Corallococcus praedator</name>
    <dbReference type="NCBI Taxonomy" id="2316724"/>
    <lineage>
        <taxon>Bacteria</taxon>
        <taxon>Pseudomonadati</taxon>
        <taxon>Myxococcota</taxon>
        <taxon>Myxococcia</taxon>
        <taxon>Myxococcales</taxon>
        <taxon>Cystobacterineae</taxon>
        <taxon>Myxococcaceae</taxon>
        <taxon>Corallococcus</taxon>
    </lineage>
</organism>
<sequence>MTLHRTRPLALGLSLSLLLAGCACANNSDPRHGGPASPTAPSTDGGGSHAPPGEASAQMKITVGTAVFTATLHDNETARTFKKMLPLTLNMKDLNSNEKYHRFPDSLPAKDANPGKIQAGDVMLYGSNTLVLFYESFSTSYRYTRIAEVDDPIGLAAALGSGDVSVTFGL</sequence>
<reference evidence="4 5" key="1">
    <citation type="submission" date="2018-09" db="EMBL/GenBank/DDBJ databases">
        <authorList>
            <person name="Livingstone P.G."/>
            <person name="Whitworth D.E."/>
        </authorList>
    </citation>
    <scope>NUCLEOTIDE SEQUENCE [LARGE SCALE GENOMIC DNA]</scope>
    <source>
        <strain evidence="4 5">CA031B</strain>
    </source>
</reference>
<name>A0ABX9QE25_9BACT</name>
<comment type="caution">
    <text evidence="4">The sequence shown here is derived from an EMBL/GenBank/DDBJ whole genome shotgun (WGS) entry which is preliminary data.</text>
</comment>
<dbReference type="Pfam" id="PF18050">
    <property type="entry name" value="Cyclophil_like2"/>
    <property type="match status" value="1"/>
</dbReference>
<proteinExistence type="predicted"/>
<feature type="chain" id="PRO_5046917466" description="Cyclophilin-like domain-containing protein" evidence="2">
    <location>
        <begin position="26"/>
        <end position="170"/>
    </location>
</feature>
<evidence type="ECO:0000259" key="3">
    <source>
        <dbReference type="Pfam" id="PF18050"/>
    </source>
</evidence>
<evidence type="ECO:0000256" key="2">
    <source>
        <dbReference type="SAM" id="SignalP"/>
    </source>
</evidence>
<accession>A0ABX9QE25</accession>
<feature type="region of interest" description="Disordered" evidence="1">
    <location>
        <begin position="29"/>
        <end position="55"/>
    </location>
</feature>
<feature type="signal peptide" evidence="2">
    <location>
        <begin position="1"/>
        <end position="25"/>
    </location>
</feature>
<dbReference type="EMBL" id="RAWI01000181">
    <property type="protein sequence ID" value="RKI03288.1"/>
    <property type="molecule type" value="Genomic_DNA"/>
</dbReference>
<evidence type="ECO:0000313" key="5">
    <source>
        <dbReference type="Proteomes" id="UP000278907"/>
    </source>
</evidence>
<evidence type="ECO:0000256" key="1">
    <source>
        <dbReference type="SAM" id="MobiDB-lite"/>
    </source>
</evidence>